<evidence type="ECO:0000313" key="3">
    <source>
        <dbReference type="EMBL" id="AXP84554.1"/>
    </source>
</evidence>
<geneLocation type="mitochondrion" evidence="2"/>
<dbReference type="EMBL" id="MH330332">
    <property type="protein sequence ID" value="AXP84540.1"/>
    <property type="molecule type" value="Genomic_DNA"/>
</dbReference>
<keyword evidence="1" id="KW-0472">Membrane</keyword>
<organism evidence="2">
    <name type="scientific">Perumytilus purpuratus</name>
    <name type="common">Mussel</name>
    <name type="synonym">Brachidontes purpuratus</name>
    <dbReference type="NCBI Taxonomy" id="390823"/>
    <lineage>
        <taxon>Eukaryota</taxon>
        <taxon>Metazoa</taxon>
        <taxon>Spiralia</taxon>
        <taxon>Lophotrochozoa</taxon>
        <taxon>Mollusca</taxon>
        <taxon>Bivalvia</taxon>
        <taxon>Autobranchia</taxon>
        <taxon>Pteriomorphia</taxon>
        <taxon>Mytilida</taxon>
        <taxon>Mytiloidea</taxon>
        <taxon>Mytilidae</taxon>
        <taxon>Brachidontinae</taxon>
        <taxon>Perumytilus</taxon>
    </lineage>
</organism>
<keyword evidence="1" id="KW-1133">Transmembrane helix</keyword>
<gene>
    <name evidence="2" type="primary">ATP8</name>
</gene>
<dbReference type="EMBL" id="MH330333">
    <property type="protein sequence ID" value="AXP84554.1"/>
    <property type="molecule type" value="Genomic_DNA"/>
</dbReference>
<dbReference type="AlphaFoldDB" id="A0A346KL22"/>
<protein>
    <submittedName>
        <fullName evidence="2">ATP synthase F0 subunit 8</fullName>
    </submittedName>
</protein>
<feature type="transmembrane region" description="Helical" evidence="1">
    <location>
        <begin position="6"/>
        <end position="31"/>
    </location>
</feature>
<reference evidence="2" key="1">
    <citation type="journal article" date="2018" name="PeerJ">
        <title>Mitogenomics of Perumytilus purpuratus (Bivalvia: Mytilidae) and its implications for doubly uniparental inheritance of mitochondria.</title>
        <authorList>
            <person name="Smietanka B."/>
            <person name="Lubosny M."/>
            <person name="Przylucka A."/>
            <person name="Gerard K."/>
            <person name="Burzynski A."/>
        </authorList>
    </citation>
    <scope>NUCLEOTIDE SEQUENCE</scope>
    <source>
        <strain evidence="2">F-north</strain>
        <strain evidence="3">F-south</strain>
    </source>
</reference>
<keyword evidence="1" id="KW-0812">Transmembrane</keyword>
<keyword evidence="2" id="KW-0496">Mitochondrion</keyword>
<proteinExistence type="predicted"/>
<evidence type="ECO:0000313" key="2">
    <source>
        <dbReference type="EMBL" id="AXP84540.1"/>
    </source>
</evidence>
<accession>A0A346KL22</accession>
<name>A0A346KL22_PERPP</name>
<evidence type="ECO:0000256" key="1">
    <source>
        <dbReference type="SAM" id="Phobius"/>
    </source>
</evidence>
<sequence length="41" mass="4990">MALFGSYMSVFIFLWVGFVFMSLELSFWWLYSKKLVFKKLV</sequence>